<dbReference type="Proteomes" id="UP000234878">
    <property type="component" value="Unassembled WGS sequence"/>
</dbReference>
<dbReference type="EMBL" id="PJCQ01000031">
    <property type="protein sequence ID" value="PLV13478.1"/>
    <property type="molecule type" value="Genomic_DNA"/>
</dbReference>
<sequence length="84" mass="9519">MVIWESLNFSNLRVLRRKLVEPTSIVQITDLWIVGMAHSVAQVERVPAAAVAQVVTIDHQALNDARVALQQRQQLLFRLGQLTF</sequence>
<evidence type="ECO:0000313" key="1">
    <source>
        <dbReference type="EMBL" id="PLV13478.1"/>
    </source>
</evidence>
<protein>
    <submittedName>
        <fullName evidence="1">Uncharacterized protein</fullName>
    </submittedName>
</protein>
<comment type="caution">
    <text evidence="1">The sequence shown here is derived from an EMBL/GenBank/DDBJ whole genome shotgun (WGS) entry which is preliminary data.</text>
</comment>
<gene>
    <name evidence="1" type="ORF">CXG49_24105</name>
</gene>
<evidence type="ECO:0000313" key="2">
    <source>
        <dbReference type="Proteomes" id="UP000234878"/>
    </source>
</evidence>
<proteinExistence type="predicted"/>
<organism evidence="1 2">
    <name type="scientific">Pseudomonas guariconensis</name>
    <dbReference type="NCBI Taxonomy" id="1288410"/>
    <lineage>
        <taxon>Bacteria</taxon>
        <taxon>Pseudomonadati</taxon>
        <taxon>Pseudomonadota</taxon>
        <taxon>Gammaproteobacteria</taxon>
        <taxon>Pseudomonadales</taxon>
        <taxon>Pseudomonadaceae</taxon>
        <taxon>Pseudomonas</taxon>
    </lineage>
</organism>
<accession>A0AAX0VPZ1</accession>
<dbReference type="AlphaFoldDB" id="A0AAX0VPZ1"/>
<name>A0AAX0VPZ1_9PSED</name>
<reference evidence="1 2" key="1">
    <citation type="submission" date="2017-12" db="EMBL/GenBank/DDBJ databases">
        <title>Detection of the carbapenemase gene blaVIM-5 in members of the Pseudomonas putida group isolated from polluted Nigerian wetlands.</title>
        <authorList>
            <person name="Adelowo O."/>
            <person name="Vollmers J."/>
            <person name="Maeusezahl I."/>
            <person name="Kaster A.-K."/>
            <person name="Mueller J.A."/>
        </authorList>
    </citation>
    <scope>NUCLEOTIDE SEQUENCE [LARGE SCALE GENOMIC DNA]</scope>
    <source>
        <strain evidence="1 2">MR144</strain>
    </source>
</reference>